<reference evidence="3 4" key="1">
    <citation type="submission" date="2023-11" db="EMBL/GenBank/DDBJ databases">
        <title>Lentzea sokolovensis, sp. nov., Lentzea kristufkii, sp. nov., and Lentzea miocenensis, sp. nov., rare actinobacteria from Sokolov Coal Basin, Miocene lacustrine sediment, Czech Republic.</title>
        <authorList>
            <person name="Lara A."/>
            <person name="Kotroba L."/>
            <person name="Nouioui I."/>
            <person name="Neumann-Schaal M."/>
            <person name="Mast Y."/>
            <person name="Chronakova A."/>
        </authorList>
    </citation>
    <scope>NUCLEOTIDE SEQUENCE [LARGE SCALE GENOMIC DNA]</scope>
    <source>
        <strain evidence="3 4">BCCO 10_0856</strain>
    </source>
</reference>
<name>A0ABU4T8T4_9PSEU</name>
<dbReference type="RefSeq" id="WP_319969599.1">
    <property type="nucleotide sequence ID" value="NZ_JAXAVW010000028.1"/>
</dbReference>
<evidence type="ECO:0000313" key="3">
    <source>
        <dbReference type="EMBL" id="MDX8034577.1"/>
    </source>
</evidence>
<dbReference type="Proteomes" id="UP001285521">
    <property type="component" value="Unassembled WGS sequence"/>
</dbReference>
<keyword evidence="3" id="KW-0315">Glutamine amidotransferase</keyword>
<proteinExistence type="inferred from homology"/>
<dbReference type="CDD" id="cd03134">
    <property type="entry name" value="GATase1_PfpI_like"/>
    <property type="match status" value="1"/>
</dbReference>
<comment type="caution">
    <text evidence="3">The sequence shown here is derived from an EMBL/GenBank/DDBJ whole genome shotgun (WGS) entry which is preliminary data.</text>
</comment>
<dbReference type="InterPro" id="IPR002818">
    <property type="entry name" value="DJ-1/PfpI"/>
</dbReference>
<comment type="similarity">
    <text evidence="1">Belongs to the peptidase C56 family.</text>
</comment>
<dbReference type="PANTHER" id="PTHR42733:SF12">
    <property type="entry name" value="PROTEINASE"/>
    <property type="match status" value="1"/>
</dbReference>
<dbReference type="SUPFAM" id="SSF52317">
    <property type="entry name" value="Class I glutamine amidotransferase-like"/>
    <property type="match status" value="1"/>
</dbReference>
<sequence>MAEQKKIAFLVDTEGIEQVELTDPWTHVEKAGGVPRLLAPKLGEVRGFNHLTPADTFPVDTTYADANADDYDGAVIPGGVANSDFLRMDNDAVELVHALVSAGKPIAAICHGPWLLVEADVVRGKMLTSFPSLRTDIRNAGGDWADEEVRVCDMNGWTLVTSRNPDDLPAFNRAALKAFGLD</sequence>
<dbReference type="NCBIfam" id="TIGR01382">
    <property type="entry name" value="PfpI"/>
    <property type="match status" value="1"/>
</dbReference>
<dbReference type="EMBL" id="JAXAVW010000028">
    <property type="protein sequence ID" value="MDX8034577.1"/>
    <property type="molecule type" value="Genomic_DNA"/>
</dbReference>
<dbReference type="InterPro" id="IPR029062">
    <property type="entry name" value="Class_I_gatase-like"/>
</dbReference>
<accession>A0ABU4T8T4</accession>
<evidence type="ECO:0000313" key="4">
    <source>
        <dbReference type="Proteomes" id="UP001285521"/>
    </source>
</evidence>
<dbReference type="Gene3D" id="3.40.50.880">
    <property type="match status" value="1"/>
</dbReference>
<evidence type="ECO:0000259" key="2">
    <source>
        <dbReference type="Pfam" id="PF01965"/>
    </source>
</evidence>
<feature type="domain" description="DJ-1/PfpI" evidence="2">
    <location>
        <begin position="5"/>
        <end position="177"/>
    </location>
</feature>
<dbReference type="PANTHER" id="PTHR42733">
    <property type="entry name" value="DJ-1 PROTEIN"/>
    <property type="match status" value="1"/>
</dbReference>
<evidence type="ECO:0000256" key="1">
    <source>
        <dbReference type="ARBA" id="ARBA00008542"/>
    </source>
</evidence>
<dbReference type="PROSITE" id="PS51276">
    <property type="entry name" value="PEPTIDASE_C56_PFPI"/>
    <property type="match status" value="1"/>
</dbReference>
<dbReference type="Pfam" id="PF01965">
    <property type="entry name" value="DJ-1_PfpI"/>
    <property type="match status" value="1"/>
</dbReference>
<dbReference type="InterPro" id="IPR006286">
    <property type="entry name" value="C56_PfpI-like"/>
</dbReference>
<keyword evidence="4" id="KW-1185">Reference proteome</keyword>
<gene>
    <name evidence="3" type="ORF">SK803_30525</name>
</gene>
<organism evidence="3 4">
    <name type="scientific">Lentzea miocenica</name>
    <dbReference type="NCBI Taxonomy" id="3095431"/>
    <lineage>
        <taxon>Bacteria</taxon>
        <taxon>Bacillati</taxon>
        <taxon>Actinomycetota</taxon>
        <taxon>Actinomycetes</taxon>
        <taxon>Pseudonocardiales</taxon>
        <taxon>Pseudonocardiaceae</taxon>
        <taxon>Lentzea</taxon>
    </lineage>
</organism>
<protein>
    <submittedName>
        <fullName evidence="3">Type 1 glutamine amidotransferase domain-containing protein</fullName>
    </submittedName>
</protein>